<dbReference type="OrthoDB" id="9764467at2"/>
<keyword evidence="5" id="KW-1185">Reference proteome</keyword>
<dbReference type="STRING" id="1141106.GCA_000308095_01788"/>
<sequence>MKIKSVEIYGYGQFVQRKVEFDQYFTEIFGQNEAGKSTLQAFIHSILFGFPTKKENEPRLEPRMGNHYGGRVTLILDDGMEVDVERVKGSAQGDVKVYMPNGTIKDEAWLKAQLNYINKKTYQAIFSFNVLGLQDIHKHMSEVQLQNFLMQAGALGSTEFIGMRELINQKKQALYKKSGQNPEINRKIEEVRNLEYQIREESTKIESYQRLTEEHEKASRRLDTLKQNLNQLTGLFEEKQKEVALIDQVQEWKGLEADLNIEPLEFPEKGIDRYETAKIQVDHLERDIGLRVEKQQQLQHENEQLYVPEQTLYQNFEAIAKQEDRVKQQEMELKQTEREFSQHDMEIESLKSHIGWENCHDDVDSSEAQKSYASETLKQKQAHLHTLQQLKKTQDDYQIETVSFEEELQHLNSQLVDDENFEKKKVYDQRLLELKEKRNLFDKMKASFEQETEQKQQQQRRVRGASLILAIVSIAFAIWMFVTNAMVAGVVLTVMAIVFIIGMTLFRSKPVGYDTQFSEELAQLEQEVAQLEAEYDLDFDLSTQYQLRDQIAQRQQQLAILKTKIQHAHTQHEDTHTAWTEATNQLQQLKSSLYLSENLSDDLLVDAIQTIQKIKDHRQYLVKLNEVHMKLSKTLDDFYTEVDEKIGTVMKRNDKDTLFHDVREWLKSASQDMTRHDHNMEQLNLLEKELKHLKHRLSENQQVIQTLFGAIGALDEESYYKHHERYQRYHERLARFNDLTHFLENQNYGYEKSSKLSEKTTAQLDEEYQKLSEQIDNYNERFLEVQSEVSDLLAQMNHLETDDTLRHLRHQYQLLRNQLNESAEDWAALSYLEALVDEHIKQIKDKRLPQVVNIATDIYNDLTSGQYVQVTYANEQVMVRHQDGQMYHPIELSQSTKELLYIALRLSLIQTLKPYYSLPIIIDDAFVHFDAERRAKMMKYLRGMSDDYQILYFTCSRDSNIPTKQLVTLNKIDK</sequence>
<feature type="transmembrane region" description="Helical" evidence="2">
    <location>
        <begin position="488"/>
        <end position="506"/>
    </location>
</feature>
<dbReference type="Pfam" id="PF13514">
    <property type="entry name" value="AAA_27"/>
    <property type="match status" value="1"/>
</dbReference>
<keyword evidence="2" id="KW-0472">Membrane</keyword>
<evidence type="ECO:0000313" key="4">
    <source>
        <dbReference type="EMBL" id="SUM46307.1"/>
    </source>
</evidence>
<feature type="coiled-coil region" evidence="1">
    <location>
        <begin position="514"/>
        <end position="541"/>
    </location>
</feature>
<keyword evidence="2" id="KW-1133">Transmembrane helix</keyword>
<protein>
    <submittedName>
        <fullName evidence="4">DNA double-strand break repair rad50 ATPase</fullName>
    </submittedName>
</protein>
<dbReference type="AlphaFoldDB" id="A0A380G728"/>
<keyword evidence="1" id="KW-0175">Coiled coil</keyword>
<dbReference type="Gene3D" id="3.40.50.300">
    <property type="entry name" value="P-loop containing nucleotide triphosphate hydrolases"/>
    <property type="match status" value="2"/>
</dbReference>
<dbReference type="InterPro" id="IPR038734">
    <property type="entry name" value="YhaN_AAA"/>
</dbReference>
<evidence type="ECO:0000256" key="1">
    <source>
        <dbReference type="SAM" id="Coils"/>
    </source>
</evidence>
<feature type="transmembrane region" description="Helical" evidence="2">
    <location>
        <begin position="464"/>
        <end position="482"/>
    </location>
</feature>
<proteinExistence type="predicted"/>
<gene>
    <name evidence="4" type="ORF">NCTC11048_01346</name>
</gene>
<reference evidence="4 5" key="1">
    <citation type="submission" date="2018-06" db="EMBL/GenBank/DDBJ databases">
        <authorList>
            <consortium name="Pathogen Informatics"/>
            <person name="Doyle S."/>
        </authorList>
    </citation>
    <scope>NUCLEOTIDE SEQUENCE [LARGE SCALE GENOMIC DNA]</scope>
    <source>
        <strain evidence="5">NCTC 11048</strain>
    </source>
</reference>
<dbReference type="RefSeq" id="WP_019168015.1">
    <property type="nucleotide sequence ID" value="NZ_CAIB01000112.1"/>
</dbReference>
<dbReference type="SUPFAM" id="SSF52540">
    <property type="entry name" value="P-loop containing nucleoside triphosphate hydrolases"/>
    <property type="match status" value="2"/>
</dbReference>
<name>A0A380G728_STAIN</name>
<evidence type="ECO:0000313" key="5">
    <source>
        <dbReference type="Proteomes" id="UP000255549"/>
    </source>
</evidence>
<dbReference type="EMBL" id="UHDP01000003">
    <property type="protein sequence ID" value="SUM46307.1"/>
    <property type="molecule type" value="Genomic_DNA"/>
</dbReference>
<keyword evidence="2" id="KW-0812">Transmembrane</keyword>
<dbReference type="PANTHER" id="PTHR41259">
    <property type="entry name" value="DOUBLE-STRAND BREAK REPAIR RAD50 ATPASE, PUTATIVE-RELATED"/>
    <property type="match status" value="1"/>
</dbReference>
<evidence type="ECO:0000259" key="3">
    <source>
        <dbReference type="Pfam" id="PF13514"/>
    </source>
</evidence>
<dbReference type="InterPro" id="IPR027417">
    <property type="entry name" value="P-loop_NTPase"/>
</dbReference>
<feature type="coiled-coil region" evidence="1">
    <location>
        <begin position="319"/>
        <end position="353"/>
    </location>
</feature>
<feature type="coiled-coil region" evidence="1">
    <location>
        <begin position="761"/>
        <end position="825"/>
    </location>
</feature>
<feature type="coiled-coil region" evidence="1">
    <location>
        <begin position="184"/>
        <end position="242"/>
    </location>
</feature>
<dbReference type="Proteomes" id="UP000255549">
    <property type="component" value="Unassembled WGS sequence"/>
</dbReference>
<feature type="domain" description="YhaN AAA" evidence="3">
    <location>
        <begin position="1"/>
        <end position="206"/>
    </location>
</feature>
<accession>A0A380G728</accession>
<dbReference type="PANTHER" id="PTHR41259:SF1">
    <property type="entry name" value="DOUBLE-STRAND BREAK REPAIR RAD50 ATPASE, PUTATIVE-RELATED"/>
    <property type="match status" value="1"/>
</dbReference>
<evidence type="ECO:0000256" key="2">
    <source>
        <dbReference type="SAM" id="Phobius"/>
    </source>
</evidence>
<feature type="coiled-coil region" evidence="1">
    <location>
        <begin position="676"/>
        <end position="703"/>
    </location>
</feature>
<organism evidence="4 5">
    <name type="scientific">Staphylococcus intermedius NCTC 11048</name>
    <dbReference type="NCBI Taxonomy" id="1141106"/>
    <lineage>
        <taxon>Bacteria</taxon>
        <taxon>Bacillati</taxon>
        <taxon>Bacillota</taxon>
        <taxon>Bacilli</taxon>
        <taxon>Bacillales</taxon>
        <taxon>Staphylococcaceae</taxon>
        <taxon>Staphylococcus</taxon>
        <taxon>Staphylococcus intermedius group</taxon>
    </lineage>
</organism>